<accession>A0A835H0D0</accession>
<organism evidence="1 2">
    <name type="scientific">Coptis chinensis</name>
    <dbReference type="NCBI Taxonomy" id="261450"/>
    <lineage>
        <taxon>Eukaryota</taxon>
        <taxon>Viridiplantae</taxon>
        <taxon>Streptophyta</taxon>
        <taxon>Embryophyta</taxon>
        <taxon>Tracheophyta</taxon>
        <taxon>Spermatophyta</taxon>
        <taxon>Magnoliopsida</taxon>
        <taxon>Ranunculales</taxon>
        <taxon>Ranunculaceae</taxon>
        <taxon>Coptidoideae</taxon>
        <taxon>Coptis</taxon>
    </lineage>
</organism>
<proteinExistence type="predicted"/>
<evidence type="ECO:0000313" key="1">
    <source>
        <dbReference type="EMBL" id="KAF9590744.1"/>
    </source>
</evidence>
<dbReference type="Proteomes" id="UP000631114">
    <property type="component" value="Unassembled WGS sequence"/>
</dbReference>
<reference evidence="1 2" key="1">
    <citation type="submission" date="2020-10" db="EMBL/GenBank/DDBJ databases">
        <title>The Coptis chinensis genome and diversification of protoberbering-type alkaloids.</title>
        <authorList>
            <person name="Wang B."/>
            <person name="Shu S."/>
            <person name="Song C."/>
            <person name="Liu Y."/>
        </authorList>
    </citation>
    <scope>NUCLEOTIDE SEQUENCE [LARGE SCALE GENOMIC DNA]</scope>
    <source>
        <strain evidence="1">HL-2020</strain>
        <tissue evidence="1">Leaf</tissue>
    </source>
</reference>
<keyword evidence="2" id="KW-1185">Reference proteome</keyword>
<protein>
    <submittedName>
        <fullName evidence="1">Uncharacterized protein</fullName>
    </submittedName>
</protein>
<evidence type="ECO:0000313" key="2">
    <source>
        <dbReference type="Proteomes" id="UP000631114"/>
    </source>
</evidence>
<dbReference type="AlphaFoldDB" id="A0A835H0D0"/>
<gene>
    <name evidence="1" type="ORF">IFM89_038057</name>
</gene>
<sequence length="81" mass="9272">MRSTVLCAMVMSVTLELHVSTGALVFGVVTFVIRLTRKNHGETIENVSRKGKWHTFYSQSILRLLLQWHHPNIKRSLGLNL</sequence>
<dbReference type="EMBL" id="JADFTS010000009">
    <property type="protein sequence ID" value="KAF9590744.1"/>
    <property type="molecule type" value="Genomic_DNA"/>
</dbReference>
<comment type="caution">
    <text evidence="1">The sequence shown here is derived from an EMBL/GenBank/DDBJ whole genome shotgun (WGS) entry which is preliminary data.</text>
</comment>
<name>A0A835H0D0_9MAGN</name>